<dbReference type="InterPro" id="IPR050161">
    <property type="entry name" value="Siro_Cobalamin_biosynth"/>
</dbReference>
<dbReference type="EMBL" id="LAZR01001643">
    <property type="protein sequence ID" value="KKN41527.1"/>
    <property type="molecule type" value="Genomic_DNA"/>
</dbReference>
<dbReference type="GO" id="GO:0019354">
    <property type="term" value="P:siroheme biosynthetic process"/>
    <property type="evidence" value="ECO:0007669"/>
    <property type="project" value="InterPro"/>
</dbReference>
<dbReference type="CDD" id="cd11642">
    <property type="entry name" value="SUMT"/>
    <property type="match status" value="1"/>
</dbReference>
<keyword evidence="4" id="KW-0949">S-adenosyl-L-methionine</keyword>
<dbReference type="InterPro" id="IPR014776">
    <property type="entry name" value="4pyrrole_Mease_sub2"/>
</dbReference>
<dbReference type="GO" id="GO:0004851">
    <property type="term" value="F:uroporphyrin-III C-methyltransferase activity"/>
    <property type="evidence" value="ECO:0007669"/>
    <property type="project" value="UniProtKB-EC"/>
</dbReference>
<dbReference type="NCBIfam" id="NF004790">
    <property type="entry name" value="PRK06136.1"/>
    <property type="match status" value="1"/>
</dbReference>
<dbReference type="PANTHER" id="PTHR45790">
    <property type="entry name" value="SIROHEME SYNTHASE-RELATED"/>
    <property type="match status" value="1"/>
</dbReference>
<dbReference type="Gene3D" id="3.40.1010.10">
    <property type="entry name" value="Cobalt-precorrin-4 Transmethylase, Domain 1"/>
    <property type="match status" value="1"/>
</dbReference>
<sequence>MSKGKVYIVGAGPGDPELLCIKAYKIIERADVIVYDRLVSDAIVQLIPKKTDKIFVGKKPYNHHHQQNHINKILVEEARNGKIVVRLKGGDPFLFSRGGEEALILKRAGIEFEVIPGISSALAVPIYAGIPLTHRGYSSSVTLITGHEDPTKTRNFINWGKISNITDTIVILMGINRLRKIVNYLLKAGKNSKTPIAIIEHGTTINQREIIGTIGDIIKKAEDYDVQTPAIIVIGDVVKLQNEIAWYKR</sequence>
<gene>
    <name evidence="7" type="ORF">LCGC14_0722420</name>
</gene>
<evidence type="ECO:0000256" key="1">
    <source>
        <dbReference type="ARBA" id="ARBA00012162"/>
    </source>
</evidence>
<dbReference type="InterPro" id="IPR035996">
    <property type="entry name" value="4pyrrol_Methylase_sf"/>
</dbReference>
<dbReference type="Pfam" id="PF00590">
    <property type="entry name" value="TP_methylase"/>
    <property type="match status" value="1"/>
</dbReference>
<evidence type="ECO:0000256" key="2">
    <source>
        <dbReference type="ARBA" id="ARBA00022603"/>
    </source>
</evidence>
<accession>A0A0F9QWZ6</accession>
<dbReference type="PANTHER" id="PTHR45790:SF3">
    <property type="entry name" value="S-ADENOSYL-L-METHIONINE-DEPENDENT UROPORPHYRINOGEN III METHYLTRANSFERASE, CHLOROPLASTIC"/>
    <property type="match status" value="1"/>
</dbReference>
<dbReference type="SUPFAM" id="SSF53790">
    <property type="entry name" value="Tetrapyrrole methylase"/>
    <property type="match status" value="1"/>
</dbReference>
<dbReference type="FunFam" id="3.40.1010.10:FF:000001">
    <property type="entry name" value="Siroheme synthase"/>
    <property type="match status" value="1"/>
</dbReference>
<evidence type="ECO:0000256" key="4">
    <source>
        <dbReference type="ARBA" id="ARBA00022691"/>
    </source>
</evidence>
<evidence type="ECO:0000256" key="5">
    <source>
        <dbReference type="ARBA" id="ARBA00023244"/>
    </source>
</evidence>
<dbReference type="InterPro" id="IPR003043">
    <property type="entry name" value="Uropor_MeTrfase_CS"/>
</dbReference>
<dbReference type="NCBIfam" id="TIGR01469">
    <property type="entry name" value="cobA_cysG_Cterm"/>
    <property type="match status" value="1"/>
</dbReference>
<dbReference type="AlphaFoldDB" id="A0A0F9QWZ6"/>
<evidence type="ECO:0000259" key="6">
    <source>
        <dbReference type="Pfam" id="PF00590"/>
    </source>
</evidence>
<keyword evidence="5" id="KW-0627">Porphyrin biosynthesis</keyword>
<dbReference type="GO" id="GO:0032259">
    <property type="term" value="P:methylation"/>
    <property type="evidence" value="ECO:0007669"/>
    <property type="project" value="UniProtKB-KW"/>
</dbReference>
<organism evidence="7">
    <name type="scientific">marine sediment metagenome</name>
    <dbReference type="NCBI Taxonomy" id="412755"/>
    <lineage>
        <taxon>unclassified sequences</taxon>
        <taxon>metagenomes</taxon>
        <taxon>ecological metagenomes</taxon>
    </lineage>
</organism>
<dbReference type="EC" id="2.1.1.107" evidence="1"/>
<evidence type="ECO:0000313" key="7">
    <source>
        <dbReference type="EMBL" id="KKN41527.1"/>
    </source>
</evidence>
<feature type="domain" description="Tetrapyrrole methylase" evidence="6">
    <location>
        <begin position="5"/>
        <end position="217"/>
    </location>
</feature>
<name>A0A0F9QWZ6_9ZZZZ</name>
<comment type="caution">
    <text evidence="7">The sequence shown here is derived from an EMBL/GenBank/DDBJ whole genome shotgun (WGS) entry which is preliminary data.</text>
</comment>
<dbReference type="InterPro" id="IPR006366">
    <property type="entry name" value="CobA/CysG_C"/>
</dbReference>
<dbReference type="InterPro" id="IPR014777">
    <property type="entry name" value="4pyrrole_Mease_sub1"/>
</dbReference>
<keyword evidence="2" id="KW-0489">Methyltransferase</keyword>
<reference evidence="7" key="1">
    <citation type="journal article" date="2015" name="Nature">
        <title>Complex archaea that bridge the gap between prokaryotes and eukaryotes.</title>
        <authorList>
            <person name="Spang A."/>
            <person name="Saw J.H."/>
            <person name="Jorgensen S.L."/>
            <person name="Zaremba-Niedzwiedzka K."/>
            <person name="Martijn J."/>
            <person name="Lind A.E."/>
            <person name="van Eijk R."/>
            <person name="Schleper C."/>
            <person name="Guy L."/>
            <person name="Ettema T.J."/>
        </authorList>
    </citation>
    <scope>NUCLEOTIDE SEQUENCE</scope>
</reference>
<dbReference type="Gene3D" id="3.30.950.10">
    <property type="entry name" value="Methyltransferase, Cobalt-precorrin-4 Transmethylase, Domain 2"/>
    <property type="match status" value="1"/>
</dbReference>
<evidence type="ECO:0000256" key="3">
    <source>
        <dbReference type="ARBA" id="ARBA00022679"/>
    </source>
</evidence>
<dbReference type="InterPro" id="IPR000878">
    <property type="entry name" value="4pyrrol_Mease"/>
</dbReference>
<keyword evidence="3" id="KW-0808">Transferase</keyword>
<proteinExistence type="predicted"/>
<dbReference type="PROSITE" id="PS00840">
    <property type="entry name" value="SUMT_2"/>
    <property type="match status" value="1"/>
</dbReference>
<protein>
    <recommendedName>
        <fullName evidence="1">uroporphyrinogen-III C-methyltransferase</fullName>
        <ecNumber evidence="1">2.1.1.107</ecNumber>
    </recommendedName>
</protein>
<dbReference type="FunFam" id="3.30.950.10:FF:000001">
    <property type="entry name" value="Siroheme synthase"/>
    <property type="match status" value="1"/>
</dbReference>